<evidence type="ECO:0000256" key="6">
    <source>
        <dbReference type="ARBA" id="ARBA00048612"/>
    </source>
</evidence>
<keyword evidence="3 7" id="KW-0489">Methyltransferase</keyword>
<evidence type="ECO:0000256" key="7">
    <source>
        <dbReference type="RuleBase" id="RU364114"/>
    </source>
</evidence>
<protein>
    <recommendedName>
        <fullName evidence="7">Protein arginine methyltransferase NDUFAF7</fullName>
        <ecNumber evidence="7">2.1.1.320</ecNumber>
    </recommendedName>
</protein>
<comment type="function">
    <text evidence="7">Arginine methyltransferase involved in the assembly or stability of mitochondrial NADH:ubiquinone oxidoreductase complex (complex I).</text>
</comment>
<dbReference type="Pfam" id="PF02636">
    <property type="entry name" value="Methyltransf_28"/>
    <property type="match status" value="1"/>
</dbReference>
<dbReference type="AlphaFoldDB" id="A0AAN6I1U4"/>
<keyword evidence="5 7" id="KW-0496">Mitochondrion</keyword>
<evidence type="ECO:0000313" key="8">
    <source>
        <dbReference type="EMBL" id="KAG7729163.1"/>
    </source>
</evidence>
<dbReference type="EC" id="2.1.1.320" evidence="7"/>
<reference evidence="8" key="1">
    <citation type="journal article" date="2021" name="G3 (Bethesda)">
        <title>Genomic diversity, chromosomal rearrangements, and interspecies hybridization in the ogataea polymorpha species complex.</title>
        <authorList>
            <person name="Hanson S.J."/>
            <person name="Cinneide E.O."/>
            <person name="Salzberg L.I."/>
            <person name="Wolfe K.H."/>
            <person name="McGowan J."/>
            <person name="Fitzpatrick D.A."/>
            <person name="Matlin K."/>
        </authorList>
    </citation>
    <scope>NUCLEOTIDE SEQUENCE</scope>
    <source>
        <strain evidence="8">83-405-1</strain>
    </source>
</reference>
<name>A0AAN6I1U4_9ASCO</name>
<keyword evidence="4 7" id="KW-0808">Transferase</keyword>
<comment type="caution">
    <text evidence="8">The sequence shown here is derived from an EMBL/GenBank/DDBJ whole genome shotgun (WGS) entry which is preliminary data.</text>
</comment>
<gene>
    <name evidence="8" type="ORF">KL933_001389</name>
</gene>
<comment type="similarity">
    <text evidence="2 7">Belongs to the NDUFAF7 family.</text>
</comment>
<sequence>MIISARQIKRGRRSYSAMIRIKNTKRLLSTAKSSFIHDYSILPTSIQYRLPSKEHPALSDSHSNIIRYILEMGDIEGFDWQKNLQMFQKYPMMTAKRLEKRTKRPSNVKMLSSDFIEDSLYNPSYGYFAKQATIFQHDEPIVYKELSGQEEFMQKWISAYDQYDQKMVPVLKQSKENHFQLTKPSLQLWHTPTELFQPYYGEALARYLLVNYKLNQYPYNDLTIYEIGGGNGTLMTNILDFIQRTQPEVYERTRYNIVEISSRLFDKQIKNKSKHSHKVHLINQSVLDWNKPVIEPCFVVALEVFDNLAHDVVRYDINTHQPYQGYVLIDENNDFKEVFSPELNPWTKHFLNLREQSKCTVSSLKNHPLNQHRLLQQLKNAFYPLRNNLSDPEFVPTRLLKLFEILKKYFPNHQLVSSDFSTFDNTVPGYCSPLVQTMHKDRMVNVDSYMVNQGYFDIMFPTNFDVMSELYRLVVGKLCNTSTHADFLSVWADTEVTTTKSGENPMLDLYSNASFLYS</sequence>
<proteinExistence type="inferred from homology"/>
<dbReference type="GO" id="GO:0005739">
    <property type="term" value="C:mitochondrion"/>
    <property type="evidence" value="ECO:0007669"/>
    <property type="project" value="UniProtKB-SubCell"/>
</dbReference>
<comment type="catalytic activity">
    <reaction evidence="6 7">
        <text>L-arginyl-[protein] + 2 S-adenosyl-L-methionine = N(omega),N(omega)'-dimethyl-L-arginyl-[protein] + 2 S-adenosyl-L-homocysteine + 2 H(+)</text>
        <dbReference type="Rhea" id="RHEA:48108"/>
        <dbReference type="Rhea" id="RHEA-COMP:10532"/>
        <dbReference type="Rhea" id="RHEA-COMP:11992"/>
        <dbReference type="ChEBI" id="CHEBI:15378"/>
        <dbReference type="ChEBI" id="CHEBI:29965"/>
        <dbReference type="ChEBI" id="CHEBI:57856"/>
        <dbReference type="ChEBI" id="CHEBI:59789"/>
        <dbReference type="ChEBI" id="CHEBI:88221"/>
        <dbReference type="EC" id="2.1.1.320"/>
    </reaction>
</comment>
<dbReference type="PANTHER" id="PTHR12049">
    <property type="entry name" value="PROTEIN ARGININE METHYLTRANSFERASE NDUFAF7, MITOCHONDRIAL"/>
    <property type="match status" value="1"/>
</dbReference>
<evidence type="ECO:0000256" key="4">
    <source>
        <dbReference type="ARBA" id="ARBA00022679"/>
    </source>
</evidence>
<dbReference type="GO" id="GO:0032259">
    <property type="term" value="P:methylation"/>
    <property type="evidence" value="ECO:0007669"/>
    <property type="project" value="UniProtKB-KW"/>
</dbReference>
<dbReference type="Proteomes" id="UP000738402">
    <property type="component" value="Unassembled WGS sequence"/>
</dbReference>
<dbReference type="PANTHER" id="PTHR12049:SF5">
    <property type="entry name" value="PROTEIN ARGININE METHYLTRANSFERASE NDUFAF7 HOMOLOG, MITOCHONDRIAL"/>
    <property type="match status" value="1"/>
</dbReference>
<organism evidence="8 9">
    <name type="scientific">Ogataea haglerorum</name>
    <dbReference type="NCBI Taxonomy" id="1937702"/>
    <lineage>
        <taxon>Eukaryota</taxon>
        <taxon>Fungi</taxon>
        <taxon>Dikarya</taxon>
        <taxon>Ascomycota</taxon>
        <taxon>Saccharomycotina</taxon>
        <taxon>Pichiomycetes</taxon>
        <taxon>Pichiales</taxon>
        <taxon>Pichiaceae</taxon>
        <taxon>Ogataea</taxon>
    </lineage>
</organism>
<comment type="subcellular location">
    <subcellularLocation>
        <location evidence="1 7">Mitochondrion</location>
    </subcellularLocation>
</comment>
<evidence type="ECO:0000256" key="2">
    <source>
        <dbReference type="ARBA" id="ARBA00005891"/>
    </source>
</evidence>
<accession>A0AAN6I1U4</accession>
<evidence type="ECO:0000313" key="9">
    <source>
        <dbReference type="Proteomes" id="UP000738402"/>
    </source>
</evidence>
<dbReference type="InterPro" id="IPR003788">
    <property type="entry name" value="NDUFAF7"/>
</dbReference>
<dbReference type="SUPFAM" id="SSF53335">
    <property type="entry name" value="S-adenosyl-L-methionine-dependent methyltransferases"/>
    <property type="match status" value="1"/>
</dbReference>
<dbReference type="EMBL" id="JAHLUH010000003">
    <property type="protein sequence ID" value="KAG7729163.1"/>
    <property type="molecule type" value="Genomic_DNA"/>
</dbReference>
<dbReference type="GO" id="GO:0035243">
    <property type="term" value="F:protein-arginine omega-N symmetric methyltransferase activity"/>
    <property type="evidence" value="ECO:0007669"/>
    <property type="project" value="UniProtKB-EC"/>
</dbReference>
<dbReference type="Gene3D" id="3.40.50.12710">
    <property type="match status" value="1"/>
</dbReference>
<dbReference type="InterPro" id="IPR038375">
    <property type="entry name" value="NDUFAF7_sf"/>
</dbReference>
<evidence type="ECO:0000256" key="5">
    <source>
        <dbReference type="ARBA" id="ARBA00023128"/>
    </source>
</evidence>
<evidence type="ECO:0000256" key="3">
    <source>
        <dbReference type="ARBA" id="ARBA00022603"/>
    </source>
</evidence>
<evidence type="ECO:0000256" key="1">
    <source>
        <dbReference type="ARBA" id="ARBA00004173"/>
    </source>
</evidence>
<dbReference type="InterPro" id="IPR029063">
    <property type="entry name" value="SAM-dependent_MTases_sf"/>
</dbReference>